<feature type="region of interest" description="Disordered" evidence="1">
    <location>
        <begin position="198"/>
        <end position="220"/>
    </location>
</feature>
<evidence type="ECO:0008006" key="5">
    <source>
        <dbReference type="Google" id="ProtNLM"/>
    </source>
</evidence>
<comment type="caution">
    <text evidence="3">The sequence shown here is derived from an EMBL/GenBank/DDBJ whole genome shotgun (WGS) entry which is preliminary data.</text>
</comment>
<reference evidence="3 4" key="1">
    <citation type="journal article" date="2023" name="Microb. Genom.">
        <title>Mesoterricola silvestris gen. nov., sp. nov., Mesoterricola sediminis sp. nov., Geothrix oryzae sp. nov., Geothrix edaphica sp. nov., Geothrix rubra sp. nov., and Geothrix limicola sp. nov., six novel members of Acidobacteriota isolated from soils.</title>
        <authorList>
            <person name="Weisberg A.J."/>
            <person name="Pearce E."/>
            <person name="Kramer C.G."/>
            <person name="Chang J.H."/>
            <person name="Clarke C.R."/>
        </authorList>
    </citation>
    <scope>NUCLEOTIDE SEQUENCE [LARGE SCALE GENOMIC DNA]</scope>
    <source>
        <strain evidence="3 4">NRRL_B-2795</strain>
    </source>
</reference>
<name>A0ABU4L455_9ACTN</name>
<feature type="signal peptide" evidence="2">
    <location>
        <begin position="1"/>
        <end position="26"/>
    </location>
</feature>
<proteinExistence type="predicted"/>
<sequence length="245" mass="27170">MSRRTFAGVSAAAAAVLIVTATSASAETVPTEQQLLSQCHKADYCKFTPSSLEEGVGSEHQVGSTTFNCGAKVHRSWTYSETTSQSTNAQISLSLSESLLETASISITETLGRTFEKSHTWSETYDQDMAPFTKVWVTRGTGLQIAEGDWELHFPSRFFGHYYWYDKGYQIKVEDPDRGFVSLHYKTLTDQEINQHCPGERPAPNRTTFSSTRSLKGFGSQNASITGWEHVRDRGVFQGDSHSSS</sequence>
<feature type="chain" id="PRO_5046315449" description="Secreted protein" evidence="2">
    <location>
        <begin position="27"/>
        <end position="245"/>
    </location>
</feature>
<keyword evidence="4" id="KW-1185">Reference proteome</keyword>
<keyword evidence="2" id="KW-0732">Signal</keyword>
<gene>
    <name evidence="3" type="ORF">PV517_14880</name>
</gene>
<evidence type="ECO:0000256" key="1">
    <source>
        <dbReference type="SAM" id="MobiDB-lite"/>
    </source>
</evidence>
<evidence type="ECO:0000256" key="2">
    <source>
        <dbReference type="SAM" id="SignalP"/>
    </source>
</evidence>
<dbReference type="RefSeq" id="WP_086755018.1">
    <property type="nucleotide sequence ID" value="NZ_JAGJBZ010000001.1"/>
</dbReference>
<evidence type="ECO:0000313" key="3">
    <source>
        <dbReference type="EMBL" id="MDX2909984.1"/>
    </source>
</evidence>
<dbReference type="Proteomes" id="UP001271723">
    <property type="component" value="Unassembled WGS sequence"/>
</dbReference>
<feature type="compositionally biased region" description="Polar residues" evidence="1">
    <location>
        <begin position="205"/>
        <end position="220"/>
    </location>
</feature>
<protein>
    <recommendedName>
        <fullName evidence="5">Secreted protein</fullName>
    </recommendedName>
</protein>
<dbReference type="EMBL" id="JARAVY010000005">
    <property type="protein sequence ID" value="MDX2909984.1"/>
    <property type="molecule type" value="Genomic_DNA"/>
</dbReference>
<organism evidence="3 4">
    <name type="scientific">Streptomyces griseiscabiei</name>
    <dbReference type="NCBI Taxonomy" id="2993540"/>
    <lineage>
        <taxon>Bacteria</taxon>
        <taxon>Bacillati</taxon>
        <taxon>Actinomycetota</taxon>
        <taxon>Actinomycetes</taxon>
        <taxon>Kitasatosporales</taxon>
        <taxon>Streptomycetaceae</taxon>
        <taxon>Streptomyces</taxon>
    </lineage>
</organism>
<accession>A0ABU4L455</accession>
<evidence type="ECO:0000313" key="4">
    <source>
        <dbReference type="Proteomes" id="UP001271723"/>
    </source>
</evidence>